<evidence type="ECO:0000256" key="8">
    <source>
        <dbReference type="RuleBase" id="RU004135"/>
    </source>
</evidence>
<feature type="binding site" evidence="7">
    <location>
        <position position="218"/>
    </location>
    <ligand>
        <name>UDP-N-acetyl-alpha-D-muramoyl-L-alanyl-D-glutamate</name>
        <dbReference type="ChEBI" id="CHEBI:83900"/>
    </ligand>
</feature>
<dbReference type="STRING" id="856736.SAMN04488058_105206"/>
<proteinExistence type="inferred from homology"/>
<dbReference type="GO" id="GO:0051301">
    <property type="term" value="P:cell division"/>
    <property type="evidence" value="ECO:0007669"/>
    <property type="project" value="UniProtKB-KW"/>
</dbReference>
<dbReference type="GO" id="GO:0016881">
    <property type="term" value="F:acid-amino acid ligase activity"/>
    <property type="evidence" value="ECO:0007669"/>
    <property type="project" value="UniProtKB-UniRule"/>
</dbReference>
<comment type="cofactor">
    <cofactor evidence="7">
        <name>Mg(2+)</name>
        <dbReference type="ChEBI" id="CHEBI:18420"/>
    </cofactor>
</comment>
<evidence type="ECO:0000313" key="13">
    <source>
        <dbReference type="Proteomes" id="UP000199223"/>
    </source>
</evidence>
<comment type="caution">
    <text evidence="7">Lacks conserved residue(s) required for the propagation of feature annotation.</text>
</comment>
<evidence type="ECO:0000256" key="4">
    <source>
        <dbReference type="ARBA" id="ARBA00022984"/>
    </source>
</evidence>
<organism evidence="12 13">
    <name type="scientific">Deinococcus reticulitermitis</name>
    <dbReference type="NCBI Taxonomy" id="856736"/>
    <lineage>
        <taxon>Bacteria</taxon>
        <taxon>Thermotogati</taxon>
        <taxon>Deinococcota</taxon>
        <taxon>Deinococci</taxon>
        <taxon>Deinococcales</taxon>
        <taxon>Deinococcaceae</taxon>
        <taxon>Deinococcus</taxon>
    </lineage>
</organism>
<feature type="domain" description="Mur ligase C-terminal" evidence="10">
    <location>
        <begin position="358"/>
        <end position="490"/>
    </location>
</feature>
<evidence type="ECO:0000259" key="11">
    <source>
        <dbReference type="Pfam" id="PF08245"/>
    </source>
</evidence>
<dbReference type="SUPFAM" id="SSF53623">
    <property type="entry name" value="MurD-like peptide ligases, catalytic domain"/>
    <property type="match status" value="1"/>
</dbReference>
<keyword evidence="5 7" id="KW-0131">Cell cycle</keyword>
<dbReference type="GO" id="GO:0005524">
    <property type="term" value="F:ATP binding"/>
    <property type="evidence" value="ECO:0007669"/>
    <property type="project" value="UniProtKB-UniRule"/>
</dbReference>
<dbReference type="NCBIfam" id="TIGR01085">
    <property type="entry name" value="murE"/>
    <property type="match status" value="1"/>
</dbReference>
<dbReference type="Gene3D" id="3.40.1390.10">
    <property type="entry name" value="MurE/MurF, N-terminal domain"/>
    <property type="match status" value="1"/>
</dbReference>
<sequence>MTDRREAEQAGTWGLRSRPGPARPLWPSLALSALAAALGLPASGLPEVEVRGVTHNADWIEPGDLFVAIRGARFDGHAFVPRAAQRGAVAVLGEGWSGAQPPELPYLTVPHARQALADAAAVLAGFPSRTLKVVGVTGTDGKTTTTWLTRWLLRAAGVRTGMISSVGYELPDGELRQFPAHFTTPEAPQVQATLREMVQAGAGAAVLEASSHGLALDRVRGVAWDVGIWTHLSSEHLEFHGTLENYFAHKRRLIERSPFAVLNADDPWTAQLRGLAPLETTYSAEGQHADWQAQEIREGAGGLHFRVSSPAGEFGATLPMIGRFNVANALAALAAAHHLGAAPTQLQAGLASFQGVPGRMQEVREEVSGGAPGPRVIIDSAHTPVSLEHTLRTLRRVTPGRLWVVIGSAGGRRDPYKRGPLGEVAARFADLAVFTEADHRETPLEEILREMERGARAAGQGNFVSIGDRAEAIRHVVLEAAPGDTVVIANKGVETTLERGGRALPWSDLGQVRAALRARAGRSG</sequence>
<evidence type="ECO:0000259" key="10">
    <source>
        <dbReference type="Pfam" id="PF02875"/>
    </source>
</evidence>
<evidence type="ECO:0000256" key="7">
    <source>
        <dbReference type="HAMAP-Rule" id="MF_00208"/>
    </source>
</evidence>
<dbReference type="Gene3D" id="3.90.190.20">
    <property type="entry name" value="Mur ligase, C-terminal domain"/>
    <property type="match status" value="1"/>
</dbReference>
<comment type="pathway">
    <text evidence="7 8">Cell wall biogenesis; peptidoglycan biosynthesis.</text>
</comment>
<dbReference type="SUPFAM" id="SSF63418">
    <property type="entry name" value="MurE/MurF N-terminal domain"/>
    <property type="match status" value="1"/>
</dbReference>
<dbReference type="InterPro" id="IPR035911">
    <property type="entry name" value="MurE/MurF_N"/>
</dbReference>
<dbReference type="InterPro" id="IPR005761">
    <property type="entry name" value="UDP-N-AcMur-Glu-dNH2Pim_ligase"/>
</dbReference>
<evidence type="ECO:0000259" key="9">
    <source>
        <dbReference type="Pfam" id="PF01225"/>
    </source>
</evidence>
<keyword evidence="13" id="KW-1185">Reference proteome</keyword>
<dbReference type="GO" id="GO:0000287">
    <property type="term" value="F:magnesium ion binding"/>
    <property type="evidence" value="ECO:0007669"/>
    <property type="project" value="UniProtKB-UniRule"/>
</dbReference>
<evidence type="ECO:0000256" key="6">
    <source>
        <dbReference type="ARBA" id="ARBA00023316"/>
    </source>
</evidence>
<dbReference type="InterPro" id="IPR036615">
    <property type="entry name" value="Mur_ligase_C_dom_sf"/>
</dbReference>
<gene>
    <name evidence="7" type="primary">murE</name>
    <name evidence="12" type="ORF">SAMN04488058_105206</name>
</gene>
<keyword evidence="6 7" id="KW-0961">Cell wall biogenesis/degradation</keyword>
<keyword evidence="7" id="KW-0460">Magnesium</keyword>
<dbReference type="GO" id="GO:0071555">
    <property type="term" value="P:cell wall organization"/>
    <property type="evidence" value="ECO:0007669"/>
    <property type="project" value="UniProtKB-KW"/>
</dbReference>
<dbReference type="GO" id="GO:0008360">
    <property type="term" value="P:regulation of cell shape"/>
    <property type="evidence" value="ECO:0007669"/>
    <property type="project" value="UniProtKB-KW"/>
</dbReference>
<dbReference type="PANTHER" id="PTHR23135:SF4">
    <property type="entry name" value="UDP-N-ACETYLMURAMOYL-L-ALANYL-D-GLUTAMATE--2,6-DIAMINOPIMELATE LIGASE MURE HOMOLOG, CHLOROPLASTIC"/>
    <property type="match status" value="1"/>
</dbReference>
<evidence type="ECO:0000256" key="3">
    <source>
        <dbReference type="ARBA" id="ARBA00022960"/>
    </source>
</evidence>
<dbReference type="Pfam" id="PF01225">
    <property type="entry name" value="Mur_ligase"/>
    <property type="match status" value="1"/>
</dbReference>
<feature type="binding site" evidence="7">
    <location>
        <begin position="138"/>
        <end position="144"/>
    </location>
    <ligand>
        <name>ATP</name>
        <dbReference type="ChEBI" id="CHEBI:30616"/>
    </ligand>
</feature>
<evidence type="ECO:0000256" key="2">
    <source>
        <dbReference type="ARBA" id="ARBA00022618"/>
    </source>
</evidence>
<dbReference type="InterPro" id="IPR036565">
    <property type="entry name" value="Mur-like_cat_sf"/>
</dbReference>
<dbReference type="Proteomes" id="UP000199223">
    <property type="component" value="Unassembled WGS sequence"/>
</dbReference>
<protein>
    <recommendedName>
        <fullName evidence="7">UDP-N-acetylmuramyl-tripeptide synthetase</fullName>
        <ecNumber evidence="7">6.3.2.-</ecNumber>
    </recommendedName>
    <alternativeName>
        <fullName evidence="7">UDP-MurNAc-tripeptide synthetase</fullName>
    </alternativeName>
</protein>
<comment type="similarity">
    <text evidence="1 7">Belongs to the MurCDEF family. MurE subfamily.</text>
</comment>
<comment type="function">
    <text evidence="7">Catalyzes the addition of an amino acid to the nucleotide precursor UDP-N-acetylmuramoyl-L-alanyl-D-glutamate (UMAG) in the biosynthesis of bacterial cell-wall peptidoglycan.</text>
</comment>
<keyword evidence="4 7" id="KW-0573">Peptidoglycan synthesis</keyword>
<dbReference type="PANTHER" id="PTHR23135">
    <property type="entry name" value="MUR LIGASE FAMILY MEMBER"/>
    <property type="match status" value="1"/>
</dbReference>
<keyword evidence="7" id="KW-0963">Cytoplasm</keyword>
<dbReference type="InterPro" id="IPR013221">
    <property type="entry name" value="Mur_ligase_cen"/>
</dbReference>
<dbReference type="Pfam" id="PF08245">
    <property type="entry name" value="Mur_ligase_M"/>
    <property type="match status" value="1"/>
</dbReference>
<dbReference type="GO" id="GO:0005737">
    <property type="term" value="C:cytoplasm"/>
    <property type="evidence" value="ECO:0007669"/>
    <property type="project" value="UniProtKB-SubCell"/>
</dbReference>
<comment type="PTM">
    <text evidence="7">Carboxylation is probably crucial for Mg(2+) binding and, consequently, for the gamma-phosphate positioning of ATP.</text>
</comment>
<dbReference type="GO" id="GO:0009252">
    <property type="term" value="P:peptidoglycan biosynthetic process"/>
    <property type="evidence" value="ECO:0007669"/>
    <property type="project" value="UniProtKB-UniRule"/>
</dbReference>
<feature type="binding site" evidence="7">
    <location>
        <begin position="183"/>
        <end position="184"/>
    </location>
    <ligand>
        <name>UDP-N-acetyl-alpha-D-muramoyl-L-alanyl-D-glutamate</name>
        <dbReference type="ChEBI" id="CHEBI:83900"/>
    </ligand>
</feature>
<keyword evidence="7 12" id="KW-0436">Ligase</keyword>
<dbReference type="Pfam" id="PF02875">
    <property type="entry name" value="Mur_ligase_C"/>
    <property type="match status" value="1"/>
</dbReference>
<accession>A0A1H6XTT9</accession>
<comment type="subcellular location">
    <subcellularLocation>
        <location evidence="7 8">Cytoplasm</location>
    </subcellularLocation>
</comment>
<keyword evidence="3 7" id="KW-0133">Cell shape</keyword>
<dbReference type="UniPathway" id="UPA00219"/>
<evidence type="ECO:0000256" key="5">
    <source>
        <dbReference type="ARBA" id="ARBA00023306"/>
    </source>
</evidence>
<dbReference type="InterPro" id="IPR004101">
    <property type="entry name" value="Mur_ligase_C"/>
</dbReference>
<evidence type="ECO:0000313" key="12">
    <source>
        <dbReference type="EMBL" id="SEJ28290.1"/>
    </source>
</evidence>
<evidence type="ECO:0000256" key="1">
    <source>
        <dbReference type="ARBA" id="ARBA00005898"/>
    </source>
</evidence>
<dbReference type="AlphaFoldDB" id="A0A1H6XTT9"/>
<feature type="modified residue" description="N6-carboxylysine" evidence="7">
    <location>
        <position position="250"/>
    </location>
</feature>
<feature type="domain" description="Mur ligase central" evidence="11">
    <location>
        <begin position="136"/>
        <end position="336"/>
    </location>
</feature>
<dbReference type="HAMAP" id="MF_00208">
    <property type="entry name" value="MurE"/>
    <property type="match status" value="1"/>
</dbReference>
<dbReference type="InterPro" id="IPR000713">
    <property type="entry name" value="Mur_ligase_N"/>
</dbReference>
<keyword evidence="2 7" id="KW-0132">Cell division</keyword>
<reference evidence="13" key="1">
    <citation type="submission" date="2016-10" db="EMBL/GenBank/DDBJ databases">
        <authorList>
            <person name="Varghese N."/>
            <person name="Submissions S."/>
        </authorList>
    </citation>
    <scope>NUCLEOTIDE SEQUENCE [LARGE SCALE GENOMIC DNA]</scope>
    <source>
        <strain evidence="13">CGMCC 1.10218</strain>
    </source>
</reference>
<keyword evidence="7" id="KW-0547">Nucleotide-binding</keyword>
<dbReference type="Gene3D" id="3.40.1190.10">
    <property type="entry name" value="Mur-like, catalytic domain"/>
    <property type="match status" value="1"/>
</dbReference>
<keyword evidence="7" id="KW-0067">ATP-binding</keyword>
<dbReference type="SUPFAM" id="SSF53244">
    <property type="entry name" value="MurD-like peptide ligases, peptide-binding domain"/>
    <property type="match status" value="1"/>
</dbReference>
<dbReference type="EMBL" id="FNZA01000005">
    <property type="protein sequence ID" value="SEJ28290.1"/>
    <property type="molecule type" value="Genomic_DNA"/>
</dbReference>
<name>A0A1H6XTT9_9DEIO</name>
<dbReference type="EC" id="6.3.2.-" evidence="7"/>
<feature type="domain" description="Mur ligase N-terminal catalytic" evidence="9">
    <location>
        <begin position="50"/>
        <end position="120"/>
    </location>
</feature>
<feature type="binding site" evidence="7">
    <location>
        <position position="210"/>
    </location>
    <ligand>
        <name>UDP-N-acetyl-alpha-D-muramoyl-L-alanyl-D-glutamate</name>
        <dbReference type="ChEBI" id="CHEBI:83900"/>
    </ligand>
</feature>